<accession>A0A6C0HPX1</accession>
<dbReference type="EMBL" id="MN740003">
    <property type="protein sequence ID" value="QHT82731.1"/>
    <property type="molecule type" value="Genomic_DNA"/>
</dbReference>
<evidence type="ECO:0008006" key="2">
    <source>
        <dbReference type="Google" id="ProtNLM"/>
    </source>
</evidence>
<organism evidence="1">
    <name type="scientific">viral metagenome</name>
    <dbReference type="NCBI Taxonomy" id="1070528"/>
    <lineage>
        <taxon>unclassified sequences</taxon>
        <taxon>metagenomes</taxon>
        <taxon>organismal metagenomes</taxon>
    </lineage>
</organism>
<proteinExistence type="predicted"/>
<evidence type="ECO:0000313" key="1">
    <source>
        <dbReference type="EMBL" id="QHT82731.1"/>
    </source>
</evidence>
<dbReference type="AlphaFoldDB" id="A0A6C0HPX1"/>
<protein>
    <recommendedName>
        <fullName evidence="2">Glycosyltransferase</fullName>
    </recommendedName>
</protein>
<reference evidence="1" key="1">
    <citation type="journal article" date="2020" name="Nature">
        <title>Giant virus diversity and host interactions through global metagenomics.</title>
        <authorList>
            <person name="Schulz F."/>
            <person name="Roux S."/>
            <person name="Paez-Espino D."/>
            <person name="Jungbluth S."/>
            <person name="Walsh D.A."/>
            <person name="Denef V.J."/>
            <person name="McMahon K.D."/>
            <person name="Konstantinidis K.T."/>
            <person name="Eloe-Fadrosh E.A."/>
            <person name="Kyrpides N.C."/>
            <person name="Woyke T."/>
        </authorList>
    </citation>
    <scope>NUCLEOTIDE SEQUENCE</scope>
    <source>
        <strain evidence="1">GVMAG-M-3300023184-165</strain>
    </source>
</reference>
<sequence>MNPQLFVLNMSANDLCAFYCLSYKNEERKTALANRFAQLNINVEFYDGVNFDDPRLSIPLGNNDGPKKAWSYTYGHFDMINKFVTETEKEYGVFCEDDIYLDKNLANDIPRLIEDFETMSLDLLLLGYLTTYKIEEYHHGFNLKHEFHNRTHKYHNYPDDLWGAQMYMLSRSHAKTLLEKYYNGYAEKTLNPEFSANMRPFCSDWTITKEGNKALVYPMYAVEDGKTDYEHGGQHNFHKDCFHHNYNPERFI</sequence>
<name>A0A6C0HPX1_9ZZZZ</name>